<evidence type="ECO:0000256" key="1">
    <source>
        <dbReference type="SAM" id="MobiDB-lite"/>
    </source>
</evidence>
<dbReference type="GeneID" id="136991115"/>
<reference evidence="3" key="2">
    <citation type="submission" date="2025-08" db="UniProtKB">
        <authorList>
            <consortium name="RefSeq"/>
        </authorList>
    </citation>
    <scope>IDENTIFICATION</scope>
    <source>
        <tissue evidence="3">Blood</tissue>
    </source>
</reference>
<keyword evidence="2" id="KW-1185">Reference proteome</keyword>
<dbReference type="RefSeq" id="XP_067145775.1">
    <property type="nucleotide sequence ID" value="XM_067289674.1"/>
</dbReference>
<gene>
    <name evidence="3" type="primary">C1H13orf42</name>
</gene>
<protein>
    <submittedName>
        <fullName evidence="3">Uncharacterized protein C13orf42 homolog</fullName>
    </submittedName>
</protein>
<feature type="region of interest" description="Disordered" evidence="1">
    <location>
        <begin position="114"/>
        <end position="151"/>
    </location>
</feature>
<feature type="region of interest" description="Disordered" evidence="1">
    <location>
        <begin position="214"/>
        <end position="238"/>
    </location>
</feature>
<dbReference type="Proteomes" id="UP001652627">
    <property type="component" value="Chromosome 1"/>
</dbReference>
<reference evidence="2" key="1">
    <citation type="submission" date="2025-05" db="UniProtKB">
        <authorList>
            <consortium name="RefSeq"/>
        </authorList>
    </citation>
    <scope>NUCLEOTIDE SEQUENCE [LARGE SCALE GENOMIC DNA]</scope>
</reference>
<accession>A0ABM4DZB0</accession>
<evidence type="ECO:0000313" key="2">
    <source>
        <dbReference type="Proteomes" id="UP001652627"/>
    </source>
</evidence>
<sequence length="269" mass="30647">MFKKIHSIFHPNAHRRNVTDNIPYCDGTGSAVRLIRSTSMYVLGGEQEKVSEPLKKCKSTTSIDSCAYFQPKEEDRAWMYSKTQDCLRYLQDLLALRKKYLDSINNLKSMHVAADSPVSTKSSQTGKKSLPPLPSKESSKTPMERKVPQSSSDVREAIAFFDSVIADLDSERWRRVPDMDLPNVDVDFDVATSTSEHSLHSNWILRAPRRYSQDTAQTAKAANQSQGNCQRRTTGSRKRLERHPMYLPKAVEGAYNTLKFKPKTHKKEF</sequence>
<organism evidence="2 3">
    <name type="scientific">Apteryx mantelli</name>
    <name type="common">North Island brown kiwi</name>
    <dbReference type="NCBI Taxonomy" id="2696672"/>
    <lineage>
        <taxon>Eukaryota</taxon>
        <taxon>Metazoa</taxon>
        <taxon>Chordata</taxon>
        <taxon>Craniata</taxon>
        <taxon>Vertebrata</taxon>
        <taxon>Euteleostomi</taxon>
        <taxon>Archelosauria</taxon>
        <taxon>Archosauria</taxon>
        <taxon>Dinosauria</taxon>
        <taxon>Saurischia</taxon>
        <taxon>Theropoda</taxon>
        <taxon>Coelurosauria</taxon>
        <taxon>Aves</taxon>
        <taxon>Palaeognathae</taxon>
        <taxon>Apterygiformes</taxon>
        <taxon>Apterygidae</taxon>
        <taxon>Apteryx</taxon>
    </lineage>
</organism>
<evidence type="ECO:0000313" key="3">
    <source>
        <dbReference type="RefSeq" id="XP_067145775.1"/>
    </source>
</evidence>
<feature type="compositionally biased region" description="Basic and acidic residues" evidence="1">
    <location>
        <begin position="137"/>
        <end position="147"/>
    </location>
</feature>
<proteinExistence type="predicted"/>
<name>A0ABM4DZB0_9AVES</name>
<feature type="compositionally biased region" description="Polar residues" evidence="1">
    <location>
        <begin position="214"/>
        <end position="233"/>
    </location>
</feature>
<feature type="compositionally biased region" description="Polar residues" evidence="1">
    <location>
        <begin position="117"/>
        <end position="126"/>
    </location>
</feature>